<evidence type="ECO:0000256" key="6">
    <source>
        <dbReference type="ARBA" id="ARBA00023237"/>
    </source>
</evidence>
<protein>
    <submittedName>
        <fullName evidence="10">Outer membrane receptor protein involved in Fe transport</fullName>
    </submittedName>
    <submittedName>
        <fullName evidence="11">TonB-dependent receptor</fullName>
    </submittedName>
</protein>
<evidence type="ECO:0000256" key="3">
    <source>
        <dbReference type="ARBA" id="ARBA00022452"/>
    </source>
</evidence>
<dbReference type="Pfam" id="PF13715">
    <property type="entry name" value="CarbopepD_reg_2"/>
    <property type="match status" value="1"/>
</dbReference>
<keyword evidence="12" id="KW-1185">Reference proteome</keyword>
<evidence type="ECO:0000256" key="5">
    <source>
        <dbReference type="ARBA" id="ARBA00023136"/>
    </source>
</evidence>
<dbReference type="PANTHER" id="PTHR40980">
    <property type="entry name" value="PLUG DOMAIN-CONTAINING PROTEIN"/>
    <property type="match status" value="1"/>
</dbReference>
<dbReference type="EMBL" id="QWDN01000005">
    <property type="protein sequence ID" value="TEB43276.1"/>
    <property type="molecule type" value="Genomic_DNA"/>
</dbReference>
<reference evidence="11 13" key="2">
    <citation type="journal article" date="2018" name="Syst. Appl. Microbiol.">
        <title>Flavobacterium circumlabens sp. nov. and Flavobacterium cupreum sp. nov., two psychrotrophic species isolated from Antarctic environmental samples.</title>
        <authorList>
            <person name="Kralova S."/>
            <person name="Busse H.J."/>
            <person name="Svec P."/>
            <person name="Maslanova I."/>
            <person name="Stankova E."/>
            <person name="Bartak M."/>
            <person name="Sedlacek I."/>
        </authorList>
    </citation>
    <scope>NUCLEOTIDE SEQUENCE [LARGE SCALE GENOMIC DNA]</scope>
    <source>
        <strain evidence="11 13">CCM 8828</strain>
    </source>
</reference>
<reference evidence="10 12" key="1">
    <citation type="journal article" date="2015" name="Stand. Genomic Sci.">
        <title>Genomic Encyclopedia of Bacterial and Archaeal Type Strains, Phase III: the genomes of soil and plant-associated and newly described type strains.</title>
        <authorList>
            <person name="Whitman W.B."/>
            <person name="Woyke T."/>
            <person name="Klenk H.P."/>
            <person name="Zhou Y."/>
            <person name="Lilburn T.G."/>
            <person name="Beck B.J."/>
            <person name="De Vos P."/>
            <person name="Vandamme P."/>
            <person name="Eisen J.A."/>
            <person name="Garrity G."/>
            <person name="Hugenholtz P."/>
            <person name="Kyrpides N.C."/>
        </authorList>
    </citation>
    <scope>NUCLEOTIDE SEQUENCE [LARGE SCALE GENOMIC DNA]</scope>
    <source>
        <strain evidence="10 12">P5626</strain>
    </source>
</reference>
<evidence type="ECO:0000313" key="13">
    <source>
        <dbReference type="Proteomes" id="UP000298340"/>
    </source>
</evidence>
<keyword evidence="4 7" id="KW-0812">Transmembrane</keyword>
<keyword evidence="6 7" id="KW-0998">Cell outer membrane</keyword>
<dbReference type="InterPro" id="IPR037066">
    <property type="entry name" value="Plug_dom_sf"/>
</dbReference>
<dbReference type="SUPFAM" id="SSF56935">
    <property type="entry name" value="Porins"/>
    <property type="match status" value="1"/>
</dbReference>
<dbReference type="Gene3D" id="2.170.130.10">
    <property type="entry name" value="TonB-dependent receptor, plug domain"/>
    <property type="match status" value="1"/>
</dbReference>
<feature type="domain" description="Outer membrane protein beta-barrel" evidence="9">
    <location>
        <begin position="367"/>
        <end position="770"/>
    </location>
</feature>
<dbReference type="SUPFAM" id="SSF49464">
    <property type="entry name" value="Carboxypeptidase regulatory domain-like"/>
    <property type="match status" value="1"/>
</dbReference>
<sequence>MKKANLFIFLLLPLFCLAQSTFQLKGKITDETAALPWENIVVFSPEGKIVDGTASKEDGTFEITISKGFYKIKISPQGLMNWEKDILIEKDIDLGLILLTKKTNNLDEVVITTKKRTIEQKIDRLIYNVENNVSTTGGDALSAINTAPGVVVQNNTINILGKGSSRVMIDGRIVELSGEELNGFLKSISANDIKNIEIITNPPAKYDANGTGGLININLKKGTRDSWKNTTTLSYDQNKYGNYTLRNNFFYNKNKFRFSMSANAKSGYRNADENLKLYFPDGLQHMNAQSKINEDNLSGKLALDYDISERTTVGFQYLNDRKNPNFKSDIIIKNYDTENKMNSIVLNDGFNNKNSGNQTYNFHLLTKLDTLNRKFSVDVDYFNYDSKFDRDFTTRKYTPDMIFISLDQYGRNISNQNIDNRSVKADMEHPLEFVNLSYGAKVSFTKSESSLLSYDNRSGTPVVDLNQSNEFEYQENNQAIYVSGNKKFNDKFNLQLGLRAENTQTNGYSANLNQEIKNNYFKLFPTFYLTYKKNENNSFNFNYGKRINRPRFDLLNPFRTYINSNSYSEGNPFLKPSFSNNFEVSHSYKEVLRTSFFINTITDGYGVIFTSDPATNTQVVTRENYYKGINYGFGESYTAEITNWWSTENTLYLLGSKTTFTSGINATPTNGLQLDFSTSNTFSLGEATKLQVDYTYSSPVKSGLYTVGYMSGLNIALKQNLFKKSMQIAFLANDIFNTAYLKDFVSVVNGIKQVYSQNESSRFFRFSVIYNFGNTKISVKQRDFGNEEEKRRLGK</sequence>
<keyword evidence="3 7" id="KW-1134">Transmembrane beta strand</keyword>
<organism evidence="11 13">
    <name type="scientific">Flavobacterium circumlabens</name>
    <dbReference type="NCBI Taxonomy" id="2133765"/>
    <lineage>
        <taxon>Bacteria</taxon>
        <taxon>Pseudomonadati</taxon>
        <taxon>Bacteroidota</taxon>
        <taxon>Flavobacteriia</taxon>
        <taxon>Flavobacteriales</taxon>
        <taxon>Flavobacteriaceae</taxon>
        <taxon>Flavobacterium</taxon>
    </lineage>
</organism>
<evidence type="ECO:0000256" key="8">
    <source>
        <dbReference type="SAM" id="SignalP"/>
    </source>
</evidence>
<keyword evidence="8" id="KW-0732">Signal</keyword>
<evidence type="ECO:0000256" key="1">
    <source>
        <dbReference type="ARBA" id="ARBA00004571"/>
    </source>
</evidence>
<dbReference type="Proteomes" id="UP000295270">
    <property type="component" value="Unassembled WGS sequence"/>
</dbReference>
<evidence type="ECO:0000256" key="7">
    <source>
        <dbReference type="PROSITE-ProRule" id="PRU01360"/>
    </source>
</evidence>
<evidence type="ECO:0000313" key="11">
    <source>
        <dbReference type="EMBL" id="TEB43276.1"/>
    </source>
</evidence>
<dbReference type="EMBL" id="SLWA01000005">
    <property type="protein sequence ID" value="TCN56228.1"/>
    <property type="molecule type" value="Genomic_DNA"/>
</dbReference>
<comment type="caution">
    <text evidence="11">The sequence shown here is derived from an EMBL/GenBank/DDBJ whole genome shotgun (WGS) entry which is preliminary data.</text>
</comment>
<accession>A0A4Y7UA10</accession>
<keyword evidence="2 7" id="KW-0813">Transport</keyword>
<dbReference type="PROSITE" id="PS52016">
    <property type="entry name" value="TONB_DEPENDENT_REC_3"/>
    <property type="match status" value="1"/>
</dbReference>
<evidence type="ECO:0000256" key="2">
    <source>
        <dbReference type="ARBA" id="ARBA00022448"/>
    </source>
</evidence>
<dbReference type="InterPro" id="IPR039426">
    <property type="entry name" value="TonB-dep_rcpt-like"/>
</dbReference>
<dbReference type="OrthoDB" id="8764943at2"/>
<dbReference type="Pfam" id="PF14905">
    <property type="entry name" value="OMP_b-brl_3"/>
    <property type="match status" value="1"/>
</dbReference>
<dbReference type="InterPro" id="IPR008969">
    <property type="entry name" value="CarboxyPept-like_regulatory"/>
</dbReference>
<feature type="chain" id="PRO_5043204478" evidence="8">
    <location>
        <begin position="19"/>
        <end position="795"/>
    </location>
</feature>
<gene>
    <name evidence="11" type="ORF">D0809_13940</name>
    <name evidence="10" type="ORF">EV142_1052</name>
</gene>
<dbReference type="GO" id="GO:0009279">
    <property type="term" value="C:cell outer membrane"/>
    <property type="evidence" value="ECO:0007669"/>
    <property type="project" value="UniProtKB-SubCell"/>
</dbReference>
<comment type="subcellular location">
    <subcellularLocation>
        <location evidence="1 7">Cell outer membrane</location>
        <topology evidence="1 7">Multi-pass membrane protein</topology>
    </subcellularLocation>
</comment>
<evidence type="ECO:0000259" key="9">
    <source>
        <dbReference type="Pfam" id="PF14905"/>
    </source>
</evidence>
<feature type="signal peptide" evidence="8">
    <location>
        <begin position="1"/>
        <end position="18"/>
    </location>
</feature>
<keyword evidence="11" id="KW-0675">Receptor</keyword>
<name>A0A4Y7UA10_9FLAO</name>
<dbReference type="RefSeq" id="WP_132036283.1">
    <property type="nucleotide sequence ID" value="NZ_QWDN01000005.1"/>
</dbReference>
<dbReference type="PANTHER" id="PTHR40980:SF4">
    <property type="entry name" value="TONB-DEPENDENT RECEPTOR-LIKE BETA-BARREL DOMAIN-CONTAINING PROTEIN"/>
    <property type="match status" value="1"/>
</dbReference>
<comment type="similarity">
    <text evidence="7">Belongs to the TonB-dependent receptor family.</text>
</comment>
<dbReference type="AlphaFoldDB" id="A0A4Y7UA10"/>
<dbReference type="Proteomes" id="UP000298340">
    <property type="component" value="Unassembled WGS sequence"/>
</dbReference>
<reference evidence="10" key="3">
    <citation type="submission" date="2019-03" db="EMBL/GenBank/DDBJ databases">
        <authorList>
            <person name="Whitman W."/>
            <person name="Huntemann M."/>
            <person name="Clum A."/>
            <person name="Pillay M."/>
            <person name="Palaniappan K."/>
            <person name="Varghese N."/>
            <person name="Mikhailova N."/>
            <person name="Stamatis D."/>
            <person name="Reddy T."/>
            <person name="Daum C."/>
            <person name="Shapiro N."/>
            <person name="Ivanova N."/>
            <person name="Kyrpides N."/>
            <person name="Woyke T."/>
        </authorList>
    </citation>
    <scope>NUCLEOTIDE SEQUENCE</scope>
    <source>
        <strain evidence="10">P5626</strain>
    </source>
</reference>
<evidence type="ECO:0000313" key="12">
    <source>
        <dbReference type="Proteomes" id="UP000295270"/>
    </source>
</evidence>
<proteinExistence type="inferred from homology"/>
<evidence type="ECO:0000256" key="4">
    <source>
        <dbReference type="ARBA" id="ARBA00022692"/>
    </source>
</evidence>
<dbReference type="Gene3D" id="2.40.170.20">
    <property type="entry name" value="TonB-dependent receptor, beta-barrel domain"/>
    <property type="match status" value="1"/>
</dbReference>
<keyword evidence="5 7" id="KW-0472">Membrane</keyword>
<dbReference type="InterPro" id="IPR041700">
    <property type="entry name" value="OMP_b-brl_3"/>
</dbReference>
<evidence type="ECO:0000313" key="10">
    <source>
        <dbReference type="EMBL" id="TCN56228.1"/>
    </source>
</evidence>
<dbReference type="InterPro" id="IPR036942">
    <property type="entry name" value="Beta-barrel_TonB_sf"/>
</dbReference>